<reference evidence="2" key="1">
    <citation type="journal article" date="2020" name="Microbiol. Resour. Announc.">
        <title>Draft Genome Sequences of Thiorhodococcus mannitoliphagus and Thiorhodococcus minor, Purple Sulfur Photosynthetic Bacteria in the Gammaproteobacterial Family Chromatiaceae.</title>
        <authorList>
            <person name="Aviles F.A."/>
            <person name="Meyer T.E."/>
            <person name="Kyndt J.A."/>
        </authorList>
    </citation>
    <scope>NUCLEOTIDE SEQUENCE [LARGE SCALE GENOMIC DNA]</scope>
    <source>
        <strain evidence="2">DSM 18266</strain>
    </source>
</reference>
<dbReference type="Proteomes" id="UP000471640">
    <property type="component" value="Unassembled WGS sequence"/>
</dbReference>
<organism evidence="1 2">
    <name type="scientific">Thiorhodococcus mannitoliphagus</name>
    <dbReference type="NCBI Taxonomy" id="329406"/>
    <lineage>
        <taxon>Bacteria</taxon>
        <taxon>Pseudomonadati</taxon>
        <taxon>Pseudomonadota</taxon>
        <taxon>Gammaproteobacteria</taxon>
        <taxon>Chromatiales</taxon>
        <taxon>Chromatiaceae</taxon>
        <taxon>Thiorhodococcus</taxon>
    </lineage>
</organism>
<name>A0A6P1DUV9_9GAMM</name>
<dbReference type="EMBL" id="JAAIJR010000084">
    <property type="protein sequence ID" value="NEX22127.1"/>
    <property type="molecule type" value="Genomic_DNA"/>
</dbReference>
<accession>A0A6P1DUV9</accession>
<dbReference type="AlphaFoldDB" id="A0A6P1DUV9"/>
<protein>
    <submittedName>
        <fullName evidence="1">Uncharacterized protein</fullName>
    </submittedName>
</protein>
<reference evidence="1 2" key="2">
    <citation type="submission" date="2020-02" db="EMBL/GenBank/DDBJ databases">
        <title>Genome sequences of Thiorhodococcus mannitoliphagus and Thiorhodococcus minor, purple sulfur photosynthetic bacteria in the gammaproteobacterial family, Chromatiaceae.</title>
        <authorList>
            <person name="Aviles F.A."/>
            <person name="Meyer T.E."/>
            <person name="Kyndt J.A."/>
        </authorList>
    </citation>
    <scope>NUCLEOTIDE SEQUENCE [LARGE SCALE GENOMIC DNA]</scope>
    <source>
        <strain evidence="1 2">DSM 18266</strain>
    </source>
</reference>
<gene>
    <name evidence="1" type="ORF">G3480_17750</name>
</gene>
<evidence type="ECO:0000313" key="1">
    <source>
        <dbReference type="EMBL" id="NEX22127.1"/>
    </source>
</evidence>
<proteinExistence type="predicted"/>
<dbReference type="RefSeq" id="WP_164655226.1">
    <property type="nucleotide sequence ID" value="NZ_JAAIJR010000084.1"/>
</dbReference>
<evidence type="ECO:0000313" key="2">
    <source>
        <dbReference type="Proteomes" id="UP000471640"/>
    </source>
</evidence>
<keyword evidence="2" id="KW-1185">Reference proteome</keyword>
<sequence length="79" mass="8740">MTIEFKKNQIVFHEVVGVEDAEALLEWLQKKRTAKADLSACTHLHAANLQVLMAAKPAIQAWPADAPLRAWLEPILAAP</sequence>
<comment type="caution">
    <text evidence="1">The sequence shown here is derived from an EMBL/GenBank/DDBJ whole genome shotgun (WGS) entry which is preliminary data.</text>
</comment>